<feature type="region of interest" description="Disordered" evidence="1">
    <location>
        <begin position="49"/>
        <end position="70"/>
    </location>
</feature>
<accession>A0A317A5M1</accession>
<gene>
    <name evidence="2" type="ORF">PtrM4_092040</name>
</gene>
<dbReference type="AlphaFoldDB" id="A0A317A5M1"/>
<reference evidence="2 3" key="1">
    <citation type="journal article" date="2018" name="BMC Genomics">
        <title>Comparative genomics of the wheat fungal pathogen Pyrenophora tritici-repentis reveals chromosomal variations and genome plasticity.</title>
        <authorList>
            <person name="Moolhuijzen P."/>
            <person name="See P.T."/>
            <person name="Hane J.K."/>
            <person name="Shi G."/>
            <person name="Liu Z."/>
            <person name="Oliver R.P."/>
            <person name="Moffat C.S."/>
        </authorList>
    </citation>
    <scope>NUCLEOTIDE SEQUENCE [LARGE SCALE GENOMIC DNA]</scope>
    <source>
        <strain evidence="2">M4</strain>
    </source>
</reference>
<sequence>MASSSARDDQVVSRASVILENQSDWKLWYSLKKEFATVKGVWEYCDPSTNKLPPTVDDEPSDTASDSAWSRDANNQACLMGLIDLIE</sequence>
<dbReference type="KEGG" id="ptrr:90956274"/>
<dbReference type="RefSeq" id="XP_065962651.1">
    <property type="nucleotide sequence ID" value="XM_066106983.1"/>
</dbReference>
<protein>
    <submittedName>
        <fullName evidence="2">Uncharacterized protein</fullName>
    </submittedName>
</protein>
<comment type="caution">
    <text evidence="2">The sequence shown here is derived from an EMBL/GenBank/DDBJ whole genome shotgun (WGS) entry which is preliminary data.</text>
</comment>
<evidence type="ECO:0000313" key="3">
    <source>
        <dbReference type="Proteomes" id="UP000245464"/>
    </source>
</evidence>
<dbReference type="EMBL" id="NQIK02000004">
    <property type="protein sequence ID" value="KAF7571704.1"/>
    <property type="molecule type" value="Genomic_DNA"/>
</dbReference>
<name>A0A317A5M1_9PLEO</name>
<proteinExistence type="predicted"/>
<evidence type="ECO:0000256" key="1">
    <source>
        <dbReference type="SAM" id="MobiDB-lite"/>
    </source>
</evidence>
<organism evidence="2 3">
    <name type="scientific">Pyrenophora tritici-repentis</name>
    <dbReference type="NCBI Taxonomy" id="45151"/>
    <lineage>
        <taxon>Eukaryota</taxon>
        <taxon>Fungi</taxon>
        <taxon>Dikarya</taxon>
        <taxon>Ascomycota</taxon>
        <taxon>Pezizomycotina</taxon>
        <taxon>Dothideomycetes</taxon>
        <taxon>Pleosporomycetidae</taxon>
        <taxon>Pleosporales</taxon>
        <taxon>Pleosporineae</taxon>
        <taxon>Pleosporaceae</taxon>
        <taxon>Pyrenophora</taxon>
    </lineage>
</organism>
<evidence type="ECO:0000313" key="2">
    <source>
        <dbReference type="EMBL" id="KAF7571704.1"/>
    </source>
</evidence>
<dbReference type="Proteomes" id="UP000245464">
    <property type="component" value="Chromosome 4"/>
</dbReference>
<dbReference type="GeneID" id="90956274"/>